<comment type="caution">
    <text evidence="4">The sequence shown here is derived from an EMBL/GenBank/DDBJ whole genome shotgun (WGS) entry which is preliminary data.</text>
</comment>
<proteinExistence type="predicted"/>
<dbReference type="GO" id="GO:0005524">
    <property type="term" value="F:ATP binding"/>
    <property type="evidence" value="ECO:0007669"/>
    <property type="project" value="InterPro"/>
</dbReference>
<dbReference type="Pfam" id="PF00176">
    <property type="entry name" value="SNF2-rel_dom"/>
    <property type="match status" value="1"/>
</dbReference>
<dbReference type="PROSITE" id="PS51194">
    <property type="entry name" value="HELICASE_CTER"/>
    <property type="match status" value="1"/>
</dbReference>
<dbReference type="InterPro" id="IPR014001">
    <property type="entry name" value="Helicase_ATP-bd"/>
</dbReference>
<dbReference type="PANTHER" id="PTHR10799">
    <property type="entry name" value="SNF2/RAD54 HELICASE FAMILY"/>
    <property type="match status" value="1"/>
</dbReference>
<gene>
    <name evidence="4" type="ORF">SDC9_83050</name>
</gene>
<dbReference type="InterPro" id="IPR038718">
    <property type="entry name" value="SNF2-like_sf"/>
</dbReference>
<dbReference type="Gene3D" id="3.40.50.300">
    <property type="entry name" value="P-loop containing nucleotide triphosphate hydrolases"/>
    <property type="match status" value="1"/>
</dbReference>
<dbReference type="InterPro" id="IPR027417">
    <property type="entry name" value="P-loop_NTPase"/>
</dbReference>
<dbReference type="Pfam" id="PF00271">
    <property type="entry name" value="Helicase_C"/>
    <property type="match status" value="1"/>
</dbReference>
<evidence type="ECO:0000259" key="3">
    <source>
        <dbReference type="PROSITE" id="PS51194"/>
    </source>
</evidence>
<accession>A0A644ZF02</accession>
<evidence type="ECO:0000256" key="1">
    <source>
        <dbReference type="ARBA" id="ARBA00022801"/>
    </source>
</evidence>
<organism evidence="4">
    <name type="scientific">bioreactor metagenome</name>
    <dbReference type="NCBI Taxonomy" id="1076179"/>
    <lineage>
        <taxon>unclassified sequences</taxon>
        <taxon>metagenomes</taxon>
        <taxon>ecological metagenomes</taxon>
    </lineage>
</organism>
<dbReference type="GO" id="GO:0016787">
    <property type="term" value="F:hydrolase activity"/>
    <property type="evidence" value="ECO:0007669"/>
    <property type="project" value="UniProtKB-KW"/>
</dbReference>
<dbReference type="CDD" id="cd18793">
    <property type="entry name" value="SF2_C_SNF"/>
    <property type="match status" value="1"/>
</dbReference>
<keyword evidence="1" id="KW-0378">Hydrolase</keyword>
<dbReference type="InterPro" id="IPR000330">
    <property type="entry name" value="SNF2_N"/>
</dbReference>
<dbReference type="InterPro" id="IPR049730">
    <property type="entry name" value="SNF2/RAD54-like_C"/>
</dbReference>
<reference evidence="4" key="1">
    <citation type="submission" date="2019-08" db="EMBL/GenBank/DDBJ databases">
        <authorList>
            <person name="Kucharzyk K."/>
            <person name="Murdoch R.W."/>
            <person name="Higgins S."/>
            <person name="Loffler F."/>
        </authorList>
    </citation>
    <scope>NUCLEOTIDE SEQUENCE</scope>
</reference>
<dbReference type="EMBL" id="VSSQ01007613">
    <property type="protein sequence ID" value="MPM36454.1"/>
    <property type="molecule type" value="Genomic_DNA"/>
</dbReference>
<name>A0A644ZF02_9ZZZZ</name>
<evidence type="ECO:0000313" key="4">
    <source>
        <dbReference type="EMBL" id="MPM36454.1"/>
    </source>
</evidence>
<dbReference type="SUPFAM" id="SSF52540">
    <property type="entry name" value="P-loop containing nucleoside triphosphate hydrolases"/>
    <property type="match status" value="2"/>
</dbReference>
<dbReference type="SMART" id="SM00490">
    <property type="entry name" value="HELICc"/>
    <property type="match status" value="1"/>
</dbReference>
<evidence type="ECO:0000259" key="2">
    <source>
        <dbReference type="PROSITE" id="PS51192"/>
    </source>
</evidence>
<dbReference type="Gene3D" id="3.40.50.10810">
    <property type="entry name" value="Tandem AAA-ATPase domain"/>
    <property type="match status" value="1"/>
</dbReference>
<feature type="domain" description="Helicase ATP-binding" evidence="2">
    <location>
        <begin position="1"/>
        <end position="75"/>
    </location>
</feature>
<dbReference type="InterPro" id="IPR001650">
    <property type="entry name" value="Helicase_C-like"/>
</dbReference>
<feature type="domain" description="Helicase C-terminal" evidence="3">
    <location>
        <begin position="195"/>
        <end position="353"/>
    </location>
</feature>
<protein>
    <submittedName>
        <fullName evidence="4">Uncharacterized protein</fullName>
    </submittedName>
</protein>
<dbReference type="AlphaFoldDB" id="A0A644ZF02"/>
<dbReference type="PROSITE" id="PS51192">
    <property type="entry name" value="HELICASE_ATP_BIND_1"/>
    <property type="match status" value="1"/>
</dbReference>
<sequence>MLTTYGTVRQDIEFLQQFDFHYVVLDESQNIKNPASQTFACVKQLRSRYKLTLTGTPVENTQVDLWAQMDFLNPGILGTLGEFQERFREADLTENEEAAHSLLKIISPFILRRTKEQVAPELPPLSEEVRYYEMSDEQGERYDEERNKIRNAIMEQLSEGNRKIGLATLSSLMRLRQLANHPALTDSGFTGTSGKFEQVIDALETLFQEGHKVLVFSSFVKHLQLFADYFDGRRWKYAWLTGQTADREAEISKFNSDPGVCTFFISLKAGGTGLNLTAADYVFIIDPWWNPAAEMQAVSRAHRIGQERKVTLYRFITQGTVEEKIRRLQHYKSALSDALIRPQLTVEDIEELFQ</sequence>